<organism evidence="2 3">
    <name type="scientific">Chloracidobacterium sp. N</name>
    <dbReference type="NCBI Taxonomy" id="2821540"/>
    <lineage>
        <taxon>Bacteria</taxon>
        <taxon>Pseudomonadati</taxon>
        <taxon>Acidobacteriota</taxon>
        <taxon>Terriglobia</taxon>
        <taxon>Terriglobales</taxon>
        <taxon>Acidobacteriaceae</taxon>
        <taxon>Chloracidobacterium</taxon>
        <taxon>Chloracidobacterium aggregatum</taxon>
    </lineage>
</organism>
<feature type="domain" description="DUF6079" evidence="1">
    <location>
        <begin position="22"/>
        <end position="63"/>
    </location>
</feature>
<reference evidence="2 3" key="1">
    <citation type="submission" date="2021-03" db="EMBL/GenBank/DDBJ databases">
        <title>Genomic and phenotypic characterization of Chloracidobacterium isolates provides evidence for multiple species.</title>
        <authorList>
            <person name="Saini M.K."/>
            <person name="Costas A.M.G."/>
            <person name="Tank M."/>
            <person name="Bryant D.A."/>
        </authorList>
    </citation>
    <scope>NUCLEOTIDE SEQUENCE [LARGE SCALE GENOMIC DNA]</scope>
    <source>
        <strain evidence="2 3">N</strain>
    </source>
</reference>
<protein>
    <recommendedName>
        <fullName evidence="1">DUF6079 domain-containing protein</fullName>
    </recommendedName>
</protein>
<sequence>MDGRPTRSVVQAQDADQGTAACQQMKIREYLTPFARFYGRRNERMDGSCTPFLRLYIDTFERIGLDLGQYT</sequence>
<proteinExistence type="predicted"/>
<dbReference type="EMBL" id="CP072643">
    <property type="protein sequence ID" value="QUV95849.1"/>
    <property type="molecule type" value="Genomic_DNA"/>
</dbReference>
<dbReference type="Pfam" id="PF26383">
    <property type="entry name" value="DUF6079_2nd"/>
    <property type="match status" value="1"/>
</dbReference>
<keyword evidence="3" id="KW-1185">Reference proteome</keyword>
<evidence type="ECO:0000313" key="3">
    <source>
        <dbReference type="Proteomes" id="UP000677668"/>
    </source>
</evidence>
<name>A0ABX8B8C5_9BACT</name>
<accession>A0ABX8B8C5</accession>
<evidence type="ECO:0000313" key="2">
    <source>
        <dbReference type="EMBL" id="QUV95849.1"/>
    </source>
</evidence>
<dbReference type="InterPro" id="IPR058569">
    <property type="entry name" value="DUF6079_2nd"/>
</dbReference>
<gene>
    <name evidence="2" type="ORF">J8C05_11980</name>
</gene>
<dbReference type="Proteomes" id="UP000677668">
    <property type="component" value="Chromosome 2"/>
</dbReference>
<evidence type="ECO:0000259" key="1">
    <source>
        <dbReference type="Pfam" id="PF26383"/>
    </source>
</evidence>